<evidence type="ECO:0000313" key="3">
    <source>
        <dbReference type="Proteomes" id="UP000294564"/>
    </source>
</evidence>
<dbReference type="AlphaFoldDB" id="A0A4R2NPZ8"/>
<protein>
    <submittedName>
        <fullName evidence="2">Uncharacterized protein</fullName>
    </submittedName>
</protein>
<organism evidence="2 3">
    <name type="scientific">Tenacibaculum skagerrakense</name>
    <dbReference type="NCBI Taxonomy" id="186571"/>
    <lineage>
        <taxon>Bacteria</taxon>
        <taxon>Pseudomonadati</taxon>
        <taxon>Bacteroidota</taxon>
        <taxon>Flavobacteriia</taxon>
        <taxon>Flavobacteriales</taxon>
        <taxon>Flavobacteriaceae</taxon>
        <taxon>Tenacibaculum</taxon>
    </lineage>
</organism>
<comment type="caution">
    <text evidence="2">The sequence shown here is derived from an EMBL/GenBank/DDBJ whole genome shotgun (WGS) entry which is preliminary data.</text>
</comment>
<evidence type="ECO:0000313" key="2">
    <source>
        <dbReference type="EMBL" id="TCP23909.1"/>
    </source>
</evidence>
<gene>
    <name evidence="2" type="ORF">EV195_10774</name>
</gene>
<keyword evidence="1" id="KW-0812">Transmembrane</keyword>
<dbReference type="RefSeq" id="WP_132795185.1">
    <property type="nucleotide sequence ID" value="NZ_SLXM01000007.1"/>
</dbReference>
<accession>A0A4R2NPZ8</accession>
<name>A0A4R2NPZ8_9FLAO</name>
<dbReference type="EMBL" id="SLXM01000007">
    <property type="protein sequence ID" value="TCP23909.1"/>
    <property type="molecule type" value="Genomic_DNA"/>
</dbReference>
<keyword evidence="3" id="KW-1185">Reference proteome</keyword>
<dbReference type="Proteomes" id="UP000294564">
    <property type="component" value="Unassembled WGS sequence"/>
</dbReference>
<proteinExistence type="predicted"/>
<dbReference type="OrthoDB" id="1188278at2"/>
<reference evidence="2 3" key="1">
    <citation type="submission" date="2019-03" db="EMBL/GenBank/DDBJ databases">
        <title>Genomic Encyclopedia of Type Strains, Phase IV (KMG-IV): sequencing the most valuable type-strain genomes for metagenomic binning, comparative biology and taxonomic classification.</title>
        <authorList>
            <person name="Goeker M."/>
        </authorList>
    </citation>
    <scope>NUCLEOTIDE SEQUENCE [LARGE SCALE GENOMIC DNA]</scope>
    <source>
        <strain evidence="2 3">DSM 14836</strain>
    </source>
</reference>
<feature type="transmembrane region" description="Helical" evidence="1">
    <location>
        <begin position="122"/>
        <end position="142"/>
    </location>
</feature>
<keyword evidence="1" id="KW-1133">Transmembrane helix</keyword>
<feature type="transmembrane region" description="Helical" evidence="1">
    <location>
        <begin position="95"/>
        <end position="116"/>
    </location>
</feature>
<keyword evidence="1" id="KW-0472">Membrane</keyword>
<evidence type="ECO:0000256" key="1">
    <source>
        <dbReference type="SAM" id="Phobius"/>
    </source>
</evidence>
<sequence>MELTKEQITYIDDLLYESGIKFWDIRIEMLDHVVSELEQQPNSNLNFKTSVFEVFKKMGWKENFNGSNFEELLKQQHDLVSRKMRTNFNTYNKKALTNPVIIGAFILCFYLIYQLAHYKIPFKYIFTGLYIAYITPIVYLLTRKKYYKLLQLTHASTWAFLGLSLLNMFIYIPKVFLSVNIFDFPLTISLVMSITIVYSYLGFKFFYKEFKKANDVYKKLMTL</sequence>
<feature type="transmembrane region" description="Helical" evidence="1">
    <location>
        <begin position="184"/>
        <end position="203"/>
    </location>
</feature>
<feature type="transmembrane region" description="Helical" evidence="1">
    <location>
        <begin position="149"/>
        <end position="172"/>
    </location>
</feature>